<name>A0A0A9C4T4_ARUDO</name>
<dbReference type="InterPro" id="IPR058922">
    <property type="entry name" value="WHD_DRP"/>
</dbReference>
<dbReference type="GO" id="GO:0098542">
    <property type="term" value="P:defense response to other organism"/>
    <property type="evidence" value="ECO:0007669"/>
    <property type="project" value="TreeGrafter"/>
</dbReference>
<proteinExistence type="predicted"/>
<sequence length="52" mass="6144">MTKILSLSYFGLPHHLRTCLLYLSVFPEDSLIEKQRLINRWIAEGFIHEEQG</sequence>
<dbReference type="InterPro" id="IPR036388">
    <property type="entry name" value="WH-like_DNA-bd_sf"/>
</dbReference>
<evidence type="ECO:0000313" key="2">
    <source>
        <dbReference type="EMBL" id="JAD70566.1"/>
    </source>
</evidence>
<dbReference type="AlphaFoldDB" id="A0A0A9C4T4"/>
<reference evidence="2" key="1">
    <citation type="submission" date="2014-09" db="EMBL/GenBank/DDBJ databases">
        <authorList>
            <person name="Magalhaes I.L.F."/>
            <person name="Oliveira U."/>
            <person name="Santos F.R."/>
            <person name="Vidigal T.H.D.A."/>
            <person name="Brescovit A.D."/>
            <person name="Santos A.J."/>
        </authorList>
    </citation>
    <scope>NUCLEOTIDE SEQUENCE</scope>
    <source>
        <tissue evidence="2">Shoot tissue taken approximately 20 cm above the soil surface</tissue>
    </source>
</reference>
<dbReference type="PANTHER" id="PTHR23155">
    <property type="entry name" value="DISEASE RESISTANCE PROTEIN RP"/>
    <property type="match status" value="1"/>
</dbReference>
<dbReference type="EMBL" id="GBRH01227329">
    <property type="protein sequence ID" value="JAD70566.1"/>
    <property type="molecule type" value="Transcribed_RNA"/>
</dbReference>
<organism evidence="2">
    <name type="scientific">Arundo donax</name>
    <name type="common">Giant reed</name>
    <name type="synonym">Donax arundinaceus</name>
    <dbReference type="NCBI Taxonomy" id="35708"/>
    <lineage>
        <taxon>Eukaryota</taxon>
        <taxon>Viridiplantae</taxon>
        <taxon>Streptophyta</taxon>
        <taxon>Embryophyta</taxon>
        <taxon>Tracheophyta</taxon>
        <taxon>Spermatophyta</taxon>
        <taxon>Magnoliopsida</taxon>
        <taxon>Liliopsida</taxon>
        <taxon>Poales</taxon>
        <taxon>Poaceae</taxon>
        <taxon>PACMAD clade</taxon>
        <taxon>Arundinoideae</taxon>
        <taxon>Arundineae</taxon>
        <taxon>Arundo</taxon>
    </lineage>
</organism>
<protein>
    <recommendedName>
        <fullName evidence="1">Disease resistance protein winged helix domain-containing protein</fullName>
    </recommendedName>
</protein>
<dbReference type="InterPro" id="IPR044974">
    <property type="entry name" value="Disease_R_plants"/>
</dbReference>
<accession>A0A0A9C4T4</accession>
<dbReference type="Pfam" id="PF23559">
    <property type="entry name" value="WHD_DRP"/>
    <property type="match status" value="1"/>
</dbReference>
<evidence type="ECO:0000259" key="1">
    <source>
        <dbReference type="Pfam" id="PF23559"/>
    </source>
</evidence>
<reference evidence="2" key="2">
    <citation type="journal article" date="2015" name="Data Brief">
        <title>Shoot transcriptome of the giant reed, Arundo donax.</title>
        <authorList>
            <person name="Barrero R.A."/>
            <person name="Guerrero F.D."/>
            <person name="Moolhuijzen P."/>
            <person name="Goolsby J.A."/>
            <person name="Tidwell J."/>
            <person name="Bellgard S.E."/>
            <person name="Bellgard M.I."/>
        </authorList>
    </citation>
    <scope>NUCLEOTIDE SEQUENCE</scope>
    <source>
        <tissue evidence="2">Shoot tissue taken approximately 20 cm above the soil surface</tissue>
    </source>
</reference>
<dbReference type="Gene3D" id="1.10.10.10">
    <property type="entry name" value="Winged helix-like DNA-binding domain superfamily/Winged helix DNA-binding domain"/>
    <property type="match status" value="1"/>
</dbReference>
<dbReference type="PANTHER" id="PTHR23155:SF1028">
    <property type="entry name" value="OS08G0174800 PROTEIN"/>
    <property type="match status" value="1"/>
</dbReference>
<feature type="domain" description="Disease resistance protein winged helix" evidence="1">
    <location>
        <begin position="25"/>
        <end position="51"/>
    </location>
</feature>